<keyword evidence="2" id="KW-1185">Reference proteome</keyword>
<sequence length="345" mass="39787">MVLPNCFNSNCFSKDFRTFDIYGFFPVQELLLFSEKLWNFRKNLTNPFRMFVEAIERVSEFTRPIHIITRLYHQSDILPGAATMFFVNESGYAVTCRHVAEIIVNASAIQQNYTQFAAELRKYQRDPQVRLHQKQLEQKYGMALGTIITQKMDFINCFDSLTHIDVTYHQKYDLALLRFRTDGKSYYGRPAEFLPDTHTVKPGKTLCRLGYPFSEFNNFRYNADLDDIEWTGAIPHVTPAFPIDGIVTRFIGDETGQAYAIEMSTPGLVGQSGGPLFDSEGVVYGMQQSTRHLHLGFDMINRDVWIGTQRAKVSNHPFLHVGVCISGTVIKEFLRQHRVKFYQRS</sequence>
<reference evidence="2" key="1">
    <citation type="submission" date="2011-06" db="EMBL/GenBank/DDBJ databases">
        <title>The complete genome of chromosome of Runella slithyformis DSM 19594.</title>
        <authorList>
            <consortium name="US DOE Joint Genome Institute (JGI-PGF)"/>
            <person name="Lucas S."/>
            <person name="Han J."/>
            <person name="Lapidus A."/>
            <person name="Bruce D."/>
            <person name="Goodwin L."/>
            <person name="Pitluck S."/>
            <person name="Peters L."/>
            <person name="Kyrpides N."/>
            <person name="Mavromatis K."/>
            <person name="Ivanova N."/>
            <person name="Ovchinnikova G."/>
            <person name="Zhang X."/>
            <person name="Misra M."/>
            <person name="Detter J.C."/>
            <person name="Tapia R."/>
            <person name="Han C."/>
            <person name="Land M."/>
            <person name="Hauser L."/>
            <person name="Markowitz V."/>
            <person name="Cheng J.-F."/>
            <person name="Hugenholtz P."/>
            <person name="Woyke T."/>
            <person name="Wu D."/>
            <person name="Tindall B."/>
            <person name="Faehrich R."/>
            <person name="Brambilla E."/>
            <person name="Klenk H.-P."/>
            <person name="Eisen J.A."/>
        </authorList>
    </citation>
    <scope>NUCLEOTIDE SEQUENCE [LARGE SCALE GENOMIC DNA]</scope>
    <source>
        <strain evidence="2">ATCC 29530 / DSM 19594 / LMG 11500 / NCIMB 11436 / LSU 4</strain>
    </source>
</reference>
<dbReference type="InterPro" id="IPR043504">
    <property type="entry name" value="Peptidase_S1_PA_chymotrypsin"/>
</dbReference>
<dbReference type="KEGG" id="rsi:Runsl_2813"/>
<dbReference type="SUPFAM" id="SSF50494">
    <property type="entry name" value="Trypsin-like serine proteases"/>
    <property type="match status" value="1"/>
</dbReference>
<reference evidence="1 2" key="2">
    <citation type="journal article" date="2012" name="Stand. Genomic Sci.">
        <title>Complete genome sequence of the aquatic bacterium Runella slithyformis type strain (LSU 4(T)).</title>
        <authorList>
            <person name="Copeland A."/>
            <person name="Zhang X."/>
            <person name="Misra M."/>
            <person name="Lapidus A."/>
            <person name="Nolan M."/>
            <person name="Lucas S."/>
            <person name="Deshpande S."/>
            <person name="Cheng J.F."/>
            <person name="Tapia R."/>
            <person name="Goodwin L.A."/>
            <person name="Pitluck S."/>
            <person name="Liolios K."/>
            <person name="Pagani I."/>
            <person name="Ivanova N."/>
            <person name="Mikhailova N."/>
            <person name="Pati A."/>
            <person name="Chen A."/>
            <person name="Palaniappan K."/>
            <person name="Land M."/>
            <person name="Hauser L."/>
            <person name="Pan C."/>
            <person name="Jeffries C.D."/>
            <person name="Detter J.C."/>
            <person name="Brambilla E.M."/>
            <person name="Rohde M."/>
            <person name="Djao O.D."/>
            <person name="Goker M."/>
            <person name="Sikorski J."/>
            <person name="Tindall B.J."/>
            <person name="Woyke T."/>
            <person name="Bristow J."/>
            <person name="Eisen J.A."/>
            <person name="Markowitz V."/>
            <person name="Hugenholtz P."/>
            <person name="Kyrpides N.C."/>
            <person name="Klenk H.P."/>
            <person name="Mavromatis K."/>
        </authorList>
    </citation>
    <scope>NUCLEOTIDE SEQUENCE [LARGE SCALE GENOMIC DNA]</scope>
    <source>
        <strain evidence="2">ATCC 29530 / DSM 19594 / LMG 11500 / NCIMB 11436 / LSU 4</strain>
    </source>
</reference>
<dbReference type="EMBL" id="CP002859">
    <property type="protein sequence ID" value="AEI49205.1"/>
    <property type="molecule type" value="Genomic_DNA"/>
</dbReference>
<name>A0A7U3ZL36_RUNSL</name>
<dbReference type="Pfam" id="PF13365">
    <property type="entry name" value="Trypsin_2"/>
    <property type="match status" value="1"/>
</dbReference>
<dbReference type="RefSeq" id="WP_013928514.1">
    <property type="nucleotide sequence ID" value="NC_015703.1"/>
</dbReference>
<dbReference type="InterPro" id="IPR009003">
    <property type="entry name" value="Peptidase_S1_PA"/>
</dbReference>
<dbReference type="Gene3D" id="2.40.10.10">
    <property type="entry name" value="Trypsin-like serine proteases"/>
    <property type="match status" value="1"/>
</dbReference>
<dbReference type="Proteomes" id="UP000000493">
    <property type="component" value="Chromosome"/>
</dbReference>
<accession>A0A7U3ZL36</accession>
<dbReference type="AlphaFoldDB" id="A0A7U3ZL36"/>
<gene>
    <name evidence="1" type="ordered locus">Runsl_2813</name>
</gene>
<evidence type="ECO:0000313" key="2">
    <source>
        <dbReference type="Proteomes" id="UP000000493"/>
    </source>
</evidence>
<proteinExistence type="predicted"/>
<evidence type="ECO:0008006" key="3">
    <source>
        <dbReference type="Google" id="ProtNLM"/>
    </source>
</evidence>
<organism evidence="1 2">
    <name type="scientific">Runella slithyformis (strain ATCC 29530 / DSM 19594 / LMG 11500 / NCIMB 11436 / LSU 4)</name>
    <dbReference type="NCBI Taxonomy" id="761193"/>
    <lineage>
        <taxon>Bacteria</taxon>
        <taxon>Pseudomonadati</taxon>
        <taxon>Bacteroidota</taxon>
        <taxon>Cytophagia</taxon>
        <taxon>Cytophagales</taxon>
        <taxon>Spirosomataceae</taxon>
        <taxon>Runella</taxon>
    </lineage>
</organism>
<protein>
    <recommendedName>
        <fullName evidence="3">Serine protease</fullName>
    </recommendedName>
</protein>
<evidence type="ECO:0000313" key="1">
    <source>
        <dbReference type="EMBL" id="AEI49205.1"/>
    </source>
</evidence>